<dbReference type="EMBL" id="LXIE01000022">
    <property type="protein sequence ID" value="OAD91230.1"/>
    <property type="molecule type" value="Genomic_DNA"/>
</dbReference>
<feature type="transmembrane region" description="Helical" evidence="1">
    <location>
        <begin position="286"/>
        <end position="308"/>
    </location>
</feature>
<keyword evidence="2" id="KW-0732">Signal</keyword>
<organism evidence="5 6">
    <name type="scientific">Aequorivita soesokkakensis</name>
    <dbReference type="NCBI Taxonomy" id="1385699"/>
    <lineage>
        <taxon>Bacteria</taxon>
        <taxon>Pseudomonadati</taxon>
        <taxon>Bacteroidota</taxon>
        <taxon>Flavobacteriia</taxon>
        <taxon>Flavobacteriales</taxon>
        <taxon>Flavobacteriaceae</taxon>
        <taxon>Aequorivita</taxon>
    </lineage>
</organism>
<dbReference type="InterPro" id="IPR025178">
    <property type="entry name" value="Lnb_N"/>
</dbReference>
<dbReference type="STRING" id="1385699.A7A78_12925"/>
<feature type="signal peptide" evidence="2">
    <location>
        <begin position="1"/>
        <end position="19"/>
    </location>
</feature>
<dbReference type="RefSeq" id="WP_068762041.1">
    <property type="nucleotide sequence ID" value="NZ_LXIE01000022.1"/>
</dbReference>
<feature type="chain" id="PRO_5008392096" evidence="2">
    <location>
        <begin position="20"/>
        <end position="393"/>
    </location>
</feature>
<keyword evidence="1" id="KW-1133">Transmembrane helix</keyword>
<keyword evidence="6" id="KW-1185">Reference proteome</keyword>
<keyword evidence="1" id="KW-0812">Transmembrane</keyword>
<feature type="domain" description="Lnb-like transmembrane" evidence="4">
    <location>
        <begin position="251"/>
        <end position="392"/>
    </location>
</feature>
<dbReference type="AlphaFoldDB" id="A0A1A9LD79"/>
<evidence type="ECO:0000313" key="5">
    <source>
        <dbReference type="EMBL" id="OAD91230.1"/>
    </source>
</evidence>
<evidence type="ECO:0000259" key="4">
    <source>
        <dbReference type="Pfam" id="PF25221"/>
    </source>
</evidence>
<evidence type="ECO:0000256" key="2">
    <source>
        <dbReference type="SAM" id="SignalP"/>
    </source>
</evidence>
<sequence length="393" mass="45386">MKKKYIFLLLFIISLSVKAQFVPLSEGSEISIITIGPGAELYDKFGHSAFRIQDPATGQDVVFNYGEYDFNTPNFYLKFAQGKLLYQLGADYYNSFHSRYVAQNRWMKEQTLNLTLSEKQAISDYLWNNLKPENKKYKYDFFFDNCATKIRDVVQKVLGNKLEFKEDHIKEELTFRELIQQNLQANSWGSLGIDIALGAVIDRKAKPIEYQFLPEYVYEGAANAVINRNGVSESLVKHTAVLFENTPTPTENNFFLSPLFILGILGLLIVFITYQDYKRKVRSRYLDTFLFFFTGLIGVFLLLLWFATDHTATANNYNLLWAFPISILLIFAITKKHISPKIKRYVLLLLLLLVLLAIHWLTGVQIFAIGLLPLLVALAVRYIYLMYFIGKKE</sequence>
<evidence type="ECO:0000313" key="6">
    <source>
        <dbReference type="Proteomes" id="UP000077552"/>
    </source>
</evidence>
<feature type="domain" description="Lnb N-terminal periplasmic" evidence="3">
    <location>
        <begin position="30"/>
        <end position="180"/>
    </location>
</feature>
<feature type="transmembrane region" description="Helical" evidence="1">
    <location>
        <begin position="254"/>
        <end position="274"/>
    </location>
</feature>
<dbReference type="InterPro" id="IPR057436">
    <property type="entry name" value="5TMH_Lnb"/>
</dbReference>
<evidence type="ECO:0000256" key="1">
    <source>
        <dbReference type="SAM" id="Phobius"/>
    </source>
</evidence>
<accession>A0A1A9LD79</accession>
<reference evidence="5 6" key="1">
    <citation type="submission" date="2016-05" db="EMBL/GenBank/DDBJ databases">
        <title>Genome sequencing of Vitellibacter soesokkakensis RSSK-12.</title>
        <authorList>
            <person name="Thevarajoo S."/>
            <person name="Selvaratnam C."/>
            <person name="Goh K.M."/>
            <person name="Chan K.-G."/>
            <person name="Chong C.S."/>
        </authorList>
    </citation>
    <scope>NUCLEOTIDE SEQUENCE [LARGE SCALE GENOMIC DNA]</scope>
    <source>
        <strain evidence="5 6">RSSK-12</strain>
    </source>
</reference>
<gene>
    <name evidence="5" type="ORF">A7A78_12925</name>
</gene>
<proteinExistence type="predicted"/>
<name>A0A1A9LD79_9FLAO</name>
<dbReference type="Pfam" id="PF25221">
    <property type="entry name" value="5TMH_Lnb"/>
    <property type="match status" value="1"/>
</dbReference>
<dbReference type="Proteomes" id="UP000077552">
    <property type="component" value="Unassembled WGS sequence"/>
</dbReference>
<evidence type="ECO:0000259" key="3">
    <source>
        <dbReference type="Pfam" id="PF13387"/>
    </source>
</evidence>
<feature type="transmembrane region" description="Helical" evidence="1">
    <location>
        <begin position="314"/>
        <end position="333"/>
    </location>
</feature>
<comment type="caution">
    <text evidence="5">The sequence shown here is derived from an EMBL/GenBank/DDBJ whole genome shotgun (WGS) entry which is preliminary data.</text>
</comment>
<keyword evidence="1" id="KW-0472">Membrane</keyword>
<feature type="transmembrane region" description="Helical" evidence="1">
    <location>
        <begin position="345"/>
        <end position="361"/>
    </location>
</feature>
<dbReference type="Pfam" id="PF13387">
    <property type="entry name" value="Lnb_N"/>
    <property type="match status" value="1"/>
</dbReference>
<protein>
    <submittedName>
        <fullName evidence="5">Uncharacterized protein</fullName>
    </submittedName>
</protein>
<feature type="transmembrane region" description="Helical" evidence="1">
    <location>
        <begin position="367"/>
        <end position="389"/>
    </location>
</feature>